<dbReference type="Proteomes" id="UP000749559">
    <property type="component" value="Unassembled WGS sequence"/>
</dbReference>
<protein>
    <submittedName>
        <fullName evidence="3">Uncharacterized protein</fullName>
    </submittedName>
</protein>
<feature type="region of interest" description="Disordered" evidence="1">
    <location>
        <begin position="36"/>
        <end position="84"/>
    </location>
</feature>
<comment type="caution">
    <text evidence="3">The sequence shown here is derived from an EMBL/GenBank/DDBJ whole genome shotgun (WGS) entry which is preliminary data.</text>
</comment>
<evidence type="ECO:0000256" key="1">
    <source>
        <dbReference type="SAM" id="MobiDB-lite"/>
    </source>
</evidence>
<keyword evidence="2" id="KW-0732">Signal</keyword>
<evidence type="ECO:0000313" key="4">
    <source>
        <dbReference type="Proteomes" id="UP000749559"/>
    </source>
</evidence>
<name>A0A8J1U9N0_OWEFU</name>
<accession>A0A8J1U9N0</accession>
<dbReference type="AlphaFoldDB" id="A0A8J1U9N0"/>
<evidence type="ECO:0000313" key="3">
    <source>
        <dbReference type="EMBL" id="CAH1794691.1"/>
    </source>
</evidence>
<gene>
    <name evidence="3" type="ORF">OFUS_LOCUS19350</name>
</gene>
<keyword evidence="4" id="KW-1185">Reference proteome</keyword>
<reference evidence="3" key="1">
    <citation type="submission" date="2022-03" db="EMBL/GenBank/DDBJ databases">
        <authorList>
            <person name="Martin C."/>
        </authorList>
    </citation>
    <scope>NUCLEOTIDE SEQUENCE</scope>
</reference>
<organism evidence="3 4">
    <name type="scientific">Owenia fusiformis</name>
    <name type="common">Polychaete worm</name>
    <dbReference type="NCBI Taxonomy" id="6347"/>
    <lineage>
        <taxon>Eukaryota</taxon>
        <taxon>Metazoa</taxon>
        <taxon>Spiralia</taxon>
        <taxon>Lophotrochozoa</taxon>
        <taxon>Annelida</taxon>
        <taxon>Polychaeta</taxon>
        <taxon>Sedentaria</taxon>
        <taxon>Canalipalpata</taxon>
        <taxon>Sabellida</taxon>
        <taxon>Oweniida</taxon>
        <taxon>Oweniidae</taxon>
        <taxon>Owenia</taxon>
    </lineage>
</organism>
<feature type="signal peptide" evidence="2">
    <location>
        <begin position="1"/>
        <end position="29"/>
    </location>
</feature>
<feature type="compositionally biased region" description="Low complexity" evidence="1">
    <location>
        <begin position="36"/>
        <end position="51"/>
    </location>
</feature>
<proteinExistence type="predicted"/>
<feature type="chain" id="PRO_5043949859" evidence="2">
    <location>
        <begin position="30"/>
        <end position="105"/>
    </location>
</feature>
<feature type="non-terminal residue" evidence="3">
    <location>
        <position position="1"/>
    </location>
</feature>
<evidence type="ECO:0000256" key="2">
    <source>
        <dbReference type="SAM" id="SignalP"/>
    </source>
</evidence>
<dbReference type="EMBL" id="CAIIXF020000009">
    <property type="protein sequence ID" value="CAH1794691.1"/>
    <property type="molecule type" value="Genomic_DNA"/>
</dbReference>
<sequence length="105" mass="11917">VVLFPKPLKMRTAIICALFFTLLMVSVKANPQWGMPIEPAPTETIEPAPTETDVEEEQPKVTDEPAGKQGKGNRKRCNTKGQNQKLIAKLREQIKRMKTRMKKQD</sequence>
<feature type="compositionally biased region" description="Basic and acidic residues" evidence="1">
    <location>
        <begin position="57"/>
        <end position="66"/>
    </location>
</feature>